<reference evidence="3 4" key="1">
    <citation type="submission" date="2017-03" db="EMBL/GenBank/DDBJ databases">
        <title>Genomes of endolithic fungi from Antarctica.</title>
        <authorList>
            <person name="Coleine C."/>
            <person name="Masonjones S."/>
            <person name="Stajich J.E."/>
        </authorList>
    </citation>
    <scope>NUCLEOTIDE SEQUENCE [LARGE SCALE GENOMIC DNA]</scope>
    <source>
        <strain evidence="3 4">CCFEE 5311</strain>
    </source>
</reference>
<dbReference type="InterPro" id="IPR011011">
    <property type="entry name" value="Znf_FYVE_PHD"/>
</dbReference>
<accession>A0A4U0VG46</accession>
<comment type="caution">
    <text evidence="3">The sequence shown here is derived from an EMBL/GenBank/DDBJ whole genome shotgun (WGS) entry which is preliminary data.</text>
</comment>
<dbReference type="PROSITE" id="PS51038">
    <property type="entry name" value="BAH"/>
    <property type="match status" value="1"/>
</dbReference>
<evidence type="ECO:0000256" key="1">
    <source>
        <dbReference type="SAM" id="MobiDB-lite"/>
    </source>
</evidence>
<evidence type="ECO:0000313" key="4">
    <source>
        <dbReference type="Proteomes" id="UP000310066"/>
    </source>
</evidence>
<protein>
    <recommendedName>
        <fullName evidence="2">BAH domain-containing protein</fullName>
    </recommendedName>
</protein>
<sequence>MARTKAARPEQPQEEPNRTPSKVPPTALMKSPPQAQELSHEDRASLKDFLERSDKPFSVTTVNPKKRKRSAADTALRIETDLFVPRLSVAYEIQPATNWDSLKRYKRVAVGNESIALGECILVKHDMSQDDPRIDSLGQWKAKVLEVRALDPEHVYIRVAWLNRPEDLAGGRQPHHGKNELIPTNQLDIIDAMTVNGGLNLFEWDDSNDESPMPGIDEYFWRQTYDYANTKTFSKLRKFCRDRKPQNPDEMILQCESPKCRKWMHVDCIVKDAVQRANRGTAREGKAVKIKKRASVASVSLDPTPPATAMAQEGAYTAEFLVRGSPNGPDDTPSEVTQIVVTDAEGEQRTEHVTCLFCREPIEPAISVYGSNC</sequence>
<dbReference type="SUPFAM" id="SSF57903">
    <property type="entry name" value="FYVE/PHD zinc finger"/>
    <property type="match status" value="1"/>
</dbReference>
<dbReference type="OrthoDB" id="10259622at2759"/>
<dbReference type="CDD" id="cd15489">
    <property type="entry name" value="PHD_SF"/>
    <property type="match status" value="1"/>
</dbReference>
<name>A0A4U0VG46_9PEZI</name>
<dbReference type="InterPro" id="IPR043151">
    <property type="entry name" value="BAH_sf"/>
</dbReference>
<dbReference type="CDD" id="cd04370">
    <property type="entry name" value="BAH"/>
    <property type="match status" value="1"/>
</dbReference>
<gene>
    <name evidence="3" type="ORF">B0A54_01654</name>
</gene>
<evidence type="ECO:0000313" key="3">
    <source>
        <dbReference type="EMBL" id="TKA48161.1"/>
    </source>
</evidence>
<dbReference type="EMBL" id="NAJP01000004">
    <property type="protein sequence ID" value="TKA48161.1"/>
    <property type="molecule type" value="Genomic_DNA"/>
</dbReference>
<feature type="domain" description="BAH" evidence="2">
    <location>
        <begin position="113"/>
        <end position="236"/>
    </location>
</feature>
<dbReference type="GO" id="GO:0003682">
    <property type="term" value="F:chromatin binding"/>
    <property type="evidence" value="ECO:0007669"/>
    <property type="project" value="InterPro"/>
</dbReference>
<dbReference type="Gene3D" id="2.30.30.490">
    <property type="match status" value="1"/>
</dbReference>
<feature type="region of interest" description="Disordered" evidence="1">
    <location>
        <begin position="1"/>
        <end position="44"/>
    </location>
</feature>
<dbReference type="Proteomes" id="UP000310066">
    <property type="component" value="Unassembled WGS sequence"/>
</dbReference>
<dbReference type="STRING" id="329885.A0A4U0VG46"/>
<organism evidence="3 4">
    <name type="scientific">Friedmanniomyces endolithicus</name>
    <dbReference type="NCBI Taxonomy" id="329885"/>
    <lineage>
        <taxon>Eukaryota</taxon>
        <taxon>Fungi</taxon>
        <taxon>Dikarya</taxon>
        <taxon>Ascomycota</taxon>
        <taxon>Pezizomycotina</taxon>
        <taxon>Dothideomycetes</taxon>
        <taxon>Dothideomycetidae</taxon>
        <taxon>Mycosphaerellales</taxon>
        <taxon>Teratosphaeriaceae</taxon>
        <taxon>Friedmanniomyces</taxon>
    </lineage>
</organism>
<dbReference type="InterPro" id="IPR001025">
    <property type="entry name" value="BAH_dom"/>
</dbReference>
<dbReference type="PANTHER" id="PTHR46364">
    <property type="entry name" value="OS08G0421900 PROTEIN"/>
    <property type="match status" value="1"/>
</dbReference>
<proteinExistence type="predicted"/>
<dbReference type="AlphaFoldDB" id="A0A4U0VG46"/>
<dbReference type="SMART" id="SM00439">
    <property type="entry name" value="BAH"/>
    <property type="match status" value="1"/>
</dbReference>
<evidence type="ECO:0000259" key="2">
    <source>
        <dbReference type="PROSITE" id="PS51038"/>
    </source>
</evidence>